<dbReference type="Gene3D" id="3.40.50.720">
    <property type="entry name" value="NAD(P)-binding Rossmann-like Domain"/>
    <property type="match status" value="1"/>
</dbReference>
<dbReference type="AlphaFoldDB" id="A0A7Y8UWL7"/>
<sequence length="27" mass="2434">MTSSLNGKTVIVIGGSSGIGAAVATAA</sequence>
<evidence type="ECO:0000313" key="2">
    <source>
        <dbReference type="Proteomes" id="UP000543908"/>
    </source>
</evidence>
<dbReference type="Proteomes" id="UP000543908">
    <property type="component" value="Unassembled WGS sequence"/>
</dbReference>
<proteinExistence type="predicted"/>
<evidence type="ECO:0000313" key="1">
    <source>
        <dbReference type="EMBL" id="NWN65166.1"/>
    </source>
</evidence>
<name>A0A7Y8UWL7_9PSED</name>
<organism evidence="1 2">
    <name type="scientific">Pseudomonas allii</name>
    <dbReference type="NCBI Taxonomy" id="2740531"/>
    <lineage>
        <taxon>Bacteria</taxon>
        <taxon>Pseudomonadati</taxon>
        <taxon>Pseudomonadota</taxon>
        <taxon>Gammaproteobacteria</taxon>
        <taxon>Pseudomonadales</taxon>
        <taxon>Pseudomonadaceae</taxon>
        <taxon>Pseudomonas</taxon>
    </lineage>
</organism>
<accession>A0A7Y8UWL7</accession>
<dbReference type="InterPro" id="IPR036291">
    <property type="entry name" value="NAD(P)-bd_dom_sf"/>
</dbReference>
<gene>
    <name evidence="1" type="ORF">HT123_30865</name>
</gene>
<comment type="caution">
    <text evidence="1">The sequence shown here is derived from an EMBL/GenBank/DDBJ whole genome shotgun (WGS) entry which is preliminary data.</text>
</comment>
<feature type="non-terminal residue" evidence="1">
    <location>
        <position position="27"/>
    </location>
</feature>
<dbReference type="SUPFAM" id="SSF51735">
    <property type="entry name" value="NAD(P)-binding Rossmann-fold domains"/>
    <property type="match status" value="1"/>
</dbReference>
<protein>
    <submittedName>
        <fullName evidence="1">Dehydrogenase</fullName>
    </submittedName>
</protein>
<reference evidence="1 2" key="1">
    <citation type="submission" date="2020-05" db="EMBL/GenBank/DDBJ databases">
        <title>Onion-isolated Pseudomonas sp.</title>
        <authorList>
            <person name="Fujikawa T."/>
            <person name="Sawada H."/>
        </authorList>
    </citation>
    <scope>NUCLEOTIDE SEQUENCE [LARGE SCALE GENOMIC DNA]</scope>
    <source>
        <strain evidence="1 2">MAFF 301512</strain>
    </source>
</reference>
<dbReference type="EMBL" id="JABUHS010000418">
    <property type="protein sequence ID" value="NWN65166.1"/>
    <property type="molecule type" value="Genomic_DNA"/>
</dbReference>